<dbReference type="SUPFAM" id="SSF52833">
    <property type="entry name" value="Thioredoxin-like"/>
    <property type="match status" value="1"/>
</dbReference>
<dbReference type="PANTHER" id="PTHR13887">
    <property type="entry name" value="GLUTATHIONE S-TRANSFERASE KAPPA"/>
    <property type="match status" value="1"/>
</dbReference>
<dbReference type="CDD" id="cd03024">
    <property type="entry name" value="DsbA_FrnE"/>
    <property type="match status" value="1"/>
</dbReference>
<evidence type="ECO:0000313" key="2">
    <source>
        <dbReference type="EMBL" id="MDA2809576.1"/>
    </source>
</evidence>
<protein>
    <submittedName>
        <fullName evidence="2">DsbA family oxidoreductase</fullName>
    </submittedName>
</protein>
<dbReference type="Pfam" id="PF01323">
    <property type="entry name" value="DSBA"/>
    <property type="match status" value="1"/>
</dbReference>
<sequence length="219" mass="24031">MIRVDIWFDIVCPWCWIGTRNWAAALERFPAADQVEVRPRAFELRPGGPDTPGLRLAEVMRTEWGFDDAQAEAVVERVTAGGRAVGLELDPENVRPFDTFDAHRVVRLAAERGVAEPVLERLFRAYHVDHADLGVRGALTDTAAEAGLDRAAIEEMWRTGTRADDVRNDRSLAARAGVTAVPSYRVGGRRAVSGALSPDDLLSLLHEGLNEGLHDGART</sequence>
<dbReference type="Proteomes" id="UP001527866">
    <property type="component" value="Unassembled WGS sequence"/>
</dbReference>
<reference evidence="2 3" key="1">
    <citation type="submission" date="2023-01" db="EMBL/GenBank/DDBJ databases">
        <title>Draft genome sequence of Nocardiopsis sp. RSe5-2 isolated from halophytes.</title>
        <authorList>
            <person name="Duangmal K."/>
            <person name="Chantavorakit T."/>
        </authorList>
    </citation>
    <scope>NUCLEOTIDE SEQUENCE [LARGE SCALE GENOMIC DNA]</scope>
    <source>
        <strain evidence="2 3">RSe5-2</strain>
    </source>
</reference>
<dbReference type="Gene3D" id="3.40.30.10">
    <property type="entry name" value="Glutaredoxin"/>
    <property type="match status" value="1"/>
</dbReference>
<evidence type="ECO:0000259" key="1">
    <source>
        <dbReference type="Pfam" id="PF01323"/>
    </source>
</evidence>
<name>A0ABT4TY03_9ACTN</name>
<feature type="domain" description="DSBA-like thioredoxin" evidence="1">
    <location>
        <begin position="3"/>
        <end position="205"/>
    </location>
</feature>
<comment type="caution">
    <text evidence="2">The sequence shown here is derived from an EMBL/GenBank/DDBJ whole genome shotgun (WGS) entry which is preliminary data.</text>
</comment>
<evidence type="ECO:0000313" key="3">
    <source>
        <dbReference type="Proteomes" id="UP001527866"/>
    </source>
</evidence>
<proteinExistence type="predicted"/>
<dbReference type="RefSeq" id="WP_270683479.1">
    <property type="nucleotide sequence ID" value="NZ_JAQFWQ010000005.1"/>
</dbReference>
<dbReference type="InterPro" id="IPR001853">
    <property type="entry name" value="DSBA-like_thioredoxin_dom"/>
</dbReference>
<gene>
    <name evidence="2" type="ORF">O4J56_02890</name>
</gene>
<accession>A0ABT4TY03</accession>
<dbReference type="InterPro" id="IPR036249">
    <property type="entry name" value="Thioredoxin-like_sf"/>
</dbReference>
<keyword evidence="3" id="KW-1185">Reference proteome</keyword>
<dbReference type="PANTHER" id="PTHR13887:SF41">
    <property type="entry name" value="THIOREDOXIN SUPERFAMILY PROTEIN"/>
    <property type="match status" value="1"/>
</dbReference>
<organism evidence="2 3">
    <name type="scientific">Nocardiopsis endophytica</name>
    <dbReference type="NCBI Taxonomy" id="3018445"/>
    <lineage>
        <taxon>Bacteria</taxon>
        <taxon>Bacillati</taxon>
        <taxon>Actinomycetota</taxon>
        <taxon>Actinomycetes</taxon>
        <taxon>Streptosporangiales</taxon>
        <taxon>Nocardiopsidaceae</taxon>
        <taxon>Nocardiopsis</taxon>
    </lineage>
</organism>
<dbReference type="EMBL" id="JAQFWQ010000005">
    <property type="protein sequence ID" value="MDA2809576.1"/>
    <property type="molecule type" value="Genomic_DNA"/>
</dbReference>